<comment type="caution">
    <text evidence="2">The sequence shown here is derived from an EMBL/GenBank/DDBJ whole genome shotgun (WGS) entry which is preliminary data.</text>
</comment>
<sequence length="79" mass="8566">MVRSEKTRTSELAYALVLVLLPLFPITVPLFPTPRDISAYDNAGQLGRGTGVEGGAAQEIFFFSTVSTDRGRTKISAFD</sequence>
<accession>A0AAV4T354</accession>
<name>A0AAV4T354_CAEEX</name>
<gene>
    <name evidence="2" type="ORF">CEXT_21821</name>
</gene>
<evidence type="ECO:0000256" key="1">
    <source>
        <dbReference type="SAM" id="Phobius"/>
    </source>
</evidence>
<protein>
    <submittedName>
        <fullName evidence="2">Uncharacterized protein</fullName>
    </submittedName>
</protein>
<evidence type="ECO:0000313" key="2">
    <source>
        <dbReference type="EMBL" id="GIY39982.1"/>
    </source>
</evidence>
<keyword evidence="1" id="KW-0812">Transmembrane</keyword>
<feature type="transmembrane region" description="Helical" evidence="1">
    <location>
        <begin position="12"/>
        <end position="31"/>
    </location>
</feature>
<dbReference type="EMBL" id="BPLR01010540">
    <property type="protein sequence ID" value="GIY39982.1"/>
    <property type="molecule type" value="Genomic_DNA"/>
</dbReference>
<proteinExistence type="predicted"/>
<keyword evidence="3" id="KW-1185">Reference proteome</keyword>
<organism evidence="2 3">
    <name type="scientific">Caerostris extrusa</name>
    <name type="common">Bark spider</name>
    <name type="synonym">Caerostris bankana</name>
    <dbReference type="NCBI Taxonomy" id="172846"/>
    <lineage>
        <taxon>Eukaryota</taxon>
        <taxon>Metazoa</taxon>
        <taxon>Ecdysozoa</taxon>
        <taxon>Arthropoda</taxon>
        <taxon>Chelicerata</taxon>
        <taxon>Arachnida</taxon>
        <taxon>Araneae</taxon>
        <taxon>Araneomorphae</taxon>
        <taxon>Entelegynae</taxon>
        <taxon>Araneoidea</taxon>
        <taxon>Araneidae</taxon>
        <taxon>Caerostris</taxon>
    </lineage>
</organism>
<dbReference type="Proteomes" id="UP001054945">
    <property type="component" value="Unassembled WGS sequence"/>
</dbReference>
<keyword evidence="1" id="KW-0472">Membrane</keyword>
<reference evidence="2 3" key="1">
    <citation type="submission" date="2021-06" db="EMBL/GenBank/DDBJ databases">
        <title>Caerostris extrusa draft genome.</title>
        <authorList>
            <person name="Kono N."/>
            <person name="Arakawa K."/>
        </authorList>
    </citation>
    <scope>NUCLEOTIDE SEQUENCE [LARGE SCALE GENOMIC DNA]</scope>
</reference>
<keyword evidence="1" id="KW-1133">Transmembrane helix</keyword>
<evidence type="ECO:0000313" key="3">
    <source>
        <dbReference type="Proteomes" id="UP001054945"/>
    </source>
</evidence>
<dbReference type="AlphaFoldDB" id="A0AAV4T354"/>